<keyword evidence="3 9" id="KW-0732">Signal</keyword>
<feature type="compositionally biased region" description="Low complexity" evidence="7">
    <location>
        <begin position="132"/>
        <end position="148"/>
    </location>
</feature>
<dbReference type="EMBL" id="JAWDGP010003693">
    <property type="protein sequence ID" value="KAK3771635.1"/>
    <property type="molecule type" value="Genomic_DNA"/>
</dbReference>
<proteinExistence type="predicted"/>
<comment type="caution">
    <text evidence="12">The sequence shown here is derived from an EMBL/GenBank/DDBJ whole genome shotgun (WGS) entry which is preliminary data.</text>
</comment>
<feature type="transmembrane region" description="Helical" evidence="8">
    <location>
        <begin position="448"/>
        <end position="471"/>
    </location>
</feature>
<comment type="subcellular location">
    <subcellularLocation>
        <location evidence="1">Membrane</location>
    </subcellularLocation>
</comment>
<feature type="domain" description="TIR" evidence="11">
    <location>
        <begin position="495"/>
        <end position="663"/>
    </location>
</feature>
<dbReference type="Gene3D" id="2.10.25.10">
    <property type="entry name" value="Laminin"/>
    <property type="match status" value="2"/>
</dbReference>
<evidence type="ECO:0000256" key="1">
    <source>
        <dbReference type="ARBA" id="ARBA00004370"/>
    </source>
</evidence>
<feature type="disulfide bond" evidence="6">
    <location>
        <begin position="426"/>
        <end position="435"/>
    </location>
</feature>
<keyword evidence="13" id="KW-1185">Reference proteome</keyword>
<dbReference type="PROSITE" id="PS01186">
    <property type="entry name" value="EGF_2"/>
    <property type="match status" value="2"/>
</dbReference>
<dbReference type="SUPFAM" id="SSF57196">
    <property type="entry name" value="EGF/Laminin"/>
    <property type="match status" value="1"/>
</dbReference>
<dbReference type="SMART" id="SM00255">
    <property type="entry name" value="TIR"/>
    <property type="match status" value="1"/>
</dbReference>
<feature type="compositionally biased region" description="Polar residues" evidence="7">
    <location>
        <begin position="172"/>
        <end position="188"/>
    </location>
</feature>
<feature type="domain" description="EGF-like" evidence="10">
    <location>
        <begin position="337"/>
        <end position="364"/>
    </location>
</feature>
<dbReference type="PANTHER" id="PTHR24365">
    <property type="entry name" value="TOLL-LIKE RECEPTOR"/>
    <property type="match status" value="1"/>
</dbReference>
<dbReference type="InterPro" id="IPR035897">
    <property type="entry name" value="Toll_tir_struct_dom_sf"/>
</dbReference>
<organism evidence="12 13">
    <name type="scientific">Elysia crispata</name>
    <name type="common">lettuce slug</name>
    <dbReference type="NCBI Taxonomy" id="231223"/>
    <lineage>
        <taxon>Eukaryota</taxon>
        <taxon>Metazoa</taxon>
        <taxon>Spiralia</taxon>
        <taxon>Lophotrochozoa</taxon>
        <taxon>Mollusca</taxon>
        <taxon>Gastropoda</taxon>
        <taxon>Heterobranchia</taxon>
        <taxon>Euthyneura</taxon>
        <taxon>Panpulmonata</taxon>
        <taxon>Sacoglossa</taxon>
        <taxon>Placobranchoidea</taxon>
        <taxon>Plakobranchidae</taxon>
        <taxon>Elysia</taxon>
    </lineage>
</organism>
<evidence type="ECO:0000259" key="10">
    <source>
        <dbReference type="PROSITE" id="PS50026"/>
    </source>
</evidence>
<feature type="compositionally biased region" description="Polar residues" evidence="7">
    <location>
        <begin position="64"/>
        <end position="82"/>
    </location>
</feature>
<feature type="disulfide bond" evidence="6">
    <location>
        <begin position="354"/>
        <end position="363"/>
    </location>
</feature>
<evidence type="ECO:0000256" key="2">
    <source>
        <dbReference type="ARBA" id="ARBA00022692"/>
    </source>
</evidence>
<name>A0AAE0ZLM9_9GAST</name>
<dbReference type="PROSITE" id="PS50104">
    <property type="entry name" value="TIR"/>
    <property type="match status" value="1"/>
</dbReference>
<sequence>MAGRLDQIAVLLVTLCMAVWCSTITPQPPEQQGVKEFGLSTQKSAQDHSSVLETTVHPEVLGSEGSQPLTTSKISFSNNRSQAGPPGSVADFKPHMPEILRISSVSINALSSDENQDGSARVVGNASANPGNSWSHSPASSMNSSSSNQDLGIGGSQGQTGEDNGAHLGNGRQKNTKCNPCTSSQDKCQTGEVCETDDNCLKWCRKPDGSSIPLESYGKKTTSEDIGFFRSGKQEKTKEGAGRFKSFLTKNKLFSLIASSGKEAKDVGKKSHTCDDQCNIFSSRCKEGTMCVTITTETGCDMKCRAPDGSETDLGSHISTAPPTTLRPLSERRCEISGKECTHGTCKNGLNCTCDRGYKGELCSKQECYECSHGVCYFKSPRVMACDCDPGWGGPFCHEPYCSRKCKNGGSCMWDVKPKPSMICTCRDPWIGDYCERMKPKPSNSNTLALAVGIATPVVCIIALLISWYILWRKRVIFVFKVVNMFKAYEDDDDKVYDAYVSLTESDTDYVFVKHVLQPKLEDMGHRLYLHARDGSAGVKSEEILKAVEMSRRCIMLLTSDYINNEWCRFEYLIAQHETCIKLKQRIIPIVMDDIDKDKKKMDKTLRFIVDSVKCLRYPIPPPELSDGQFSPIDLESGHPKSKELATFERRQARFWERLRLSMPKKRESFEVTSPTLSCNSQCPLSEHVHYNNKKGVRLFLDSFVSIFPFRRSSNNPANSFTLATQCSTCENAEEKPSVSVISPTSPGDREVGSYYQCILNESESKTKSENDLNEGNSHSHHKDRPSVIPLRLEIQS</sequence>
<dbReference type="GO" id="GO:0038023">
    <property type="term" value="F:signaling receptor activity"/>
    <property type="evidence" value="ECO:0007669"/>
    <property type="project" value="TreeGrafter"/>
</dbReference>
<keyword evidence="6" id="KW-1015">Disulfide bond</keyword>
<evidence type="ECO:0000313" key="13">
    <source>
        <dbReference type="Proteomes" id="UP001283361"/>
    </source>
</evidence>
<keyword evidence="5 8" id="KW-0472">Membrane</keyword>
<keyword evidence="2 8" id="KW-0812">Transmembrane</keyword>
<dbReference type="PANTHER" id="PTHR24365:SF541">
    <property type="entry name" value="PROTEIN TOLL-RELATED"/>
    <property type="match status" value="1"/>
</dbReference>
<feature type="signal peptide" evidence="9">
    <location>
        <begin position="1"/>
        <end position="21"/>
    </location>
</feature>
<dbReference type="PROSITE" id="PS50026">
    <property type="entry name" value="EGF_3"/>
    <property type="match status" value="2"/>
</dbReference>
<feature type="region of interest" description="Disordered" evidence="7">
    <location>
        <begin position="113"/>
        <end position="189"/>
    </location>
</feature>
<evidence type="ECO:0000256" key="8">
    <source>
        <dbReference type="SAM" id="Phobius"/>
    </source>
</evidence>
<evidence type="ECO:0000256" key="9">
    <source>
        <dbReference type="SAM" id="SignalP"/>
    </source>
</evidence>
<dbReference type="AlphaFoldDB" id="A0AAE0ZLM9"/>
<dbReference type="Proteomes" id="UP001283361">
    <property type="component" value="Unassembled WGS sequence"/>
</dbReference>
<evidence type="ECO:0000259" key="11">
    <source>
        <dbReference type="PROSITE" id="PS50104"/>
    </source>
</evidence>
<keyword evidence="4 8" id="KW-1133">Transmembrane helix</keyword>
<feature type="region of interest" description="Disordered" evidence="7">
    <location>
        <begin position="58"/>
        <end position="93"/>
    </location>
</feature>
<evidence type="ECO:0000313" key="12">
    <source>
        <dbReference type="EMBL" id="KAK3771635.1"/>
    </source>
</evidence>
<feature type="chain" id="PRO_5042115087" evidence="9">
    <location>
        <begin position="22"/>
        <end position="797"/>
    </location>
</feature>
<feature type="disulfide bond" evidence="6">
    <location>
        <begin position="402"/>
        <end position="412"/>
    </location>
</feature>
<evidence type="ECO:0000256" key="6">
    <source>
        <dbReference type="PROSITE-ProRule" id="PRU00076"/>
    </source>
</evidence>
<evidence type="ECO:0000256" key="3">
    <source>
        <dbReference type="ARBA" id="ARBA00022729"/>
    </source>
</evidence>
<reference evidence="12" key="1">
    <citation type="journal article" date="2023" name="G3 (Bethesda)">
        <title>A reference genome for the long-term kleptoplast-retaining sea slug Elysia crispata morphotype clarki.</title>
        <authorList>
            <person name="Eastman K.E."/>
            <person name="Pendleton A.L."/>
            <person name="Shaikh M.A."/>
            <person name="Suttiyut T."/>
            <person name="Ogas R."/>
            <person name="Tomko P."/>
            <person name="Gavelis G."/>
            <person name="Widhalm J.R."/>
            <person name="Wisecaver J.H."/>
        </authorList>
    </citation>
    <scope>NUCLEOTIDE SEQUENCE</scope>
    <source>
        <strain evidence="12">ECLA1</strain>
    </source>
</reference>
<dbReference type="SUPFAM" id="SSF52200">
    <property type="entry name" value="Toll/Interleukin receptor TIR domain"/>
    <property type="match status" value="1"/>
</dbReference>
<evidence type="ECO:0000256" key="4">
    <source>
        <dbReference type="ARBA" id="ARBA00022989"/>
    </source>
</evidence>
<evidence type="ECO:0000256" key="7">
    <source>
        <dbReference type="SAM" id="MobiDB-lite"/>
    </source>
</evidence>
<accession>A0AAE0ZLM9</accession>
<dbReference type="GO" id="GO:0005886">
    <property type="term" value="C:plasma membrane"/>
    <property type="evidence" value="ECO:0007669"/>
    <property type="project" value="TreeGrafter"/>
</dbReference>
<dbReference type="PROSITE" id="PS00022">
    <property type="entry name" value="EGF_1"/>
    <property type="match status" value="2"/>
</dbReference>
<dbReference type="Pfam" id="PF01582">
    <property type="entry name" value="TIR"/>
    <property type="match status" value="1"/>
</dbReference>
<dbReference type="GO" id="GO:0007165">
    <property type="term" value="P:signal transduction"/>
    <property type="evidence" value="ECO:0007669"/>
    <property type="project" value="InterPro"/>
</dbReference>
<feature type="region of interest" description="Disordered" evidence="7">
    <location>
        <begin position="762"/>
        <end position="789"/>
    </location>
</feature>
<gene>
    <name evidence="12" type="ORF">RRG08_047891</name>
</gene>
<dbReference type="InterPro" id="IPR000742">
    <property type="entry name" value="EGF"/>
</dbReference>
<dbReference type="SMART" id="SM00181">
    <property type="entry name" value="EGF"/>
    <property type="match status" value="3"/>
</dbReference>
<protein>
    <submittedName>
        <fullName evidence="12">Uncharacterized protein</fullName>
    </submittedName>
</protein>
<dbReference type="Gene3D" id="3.40.50.10140">
    <property type="entry name" value="Toll/interleukin-1 receptor homology (TIR) domain"/>
    <property type="match status" value="1"/>
</dbReference>
<feature type="domain" description="EGF-like" evidence="10">
    <location>
        <begin position="398"/>
        <end position="436"/>
    </location>
</feature>
<comment type="caution">
    <text evidence="6">Lacks conserved residue(s) required for the propagation of feature annotation.</text>
</comment>
<evidence type="ECO:0000256" key="5">
    <source>
        <dbReference type="ARBA" id="ARBA00023136"/>
    </source>
</evidence>
<keyword evidence="6" id="KW-0245">EGF-like domain</keyword>
<dbReference type="InterPro" id="IPR000157">
    <property type="entry name" value="TIR_dom"/>
</dbReference>